<organism evidence="4 5">
    <name type="scientific">Rhamnusium bicolor</name>
    <dbReference type="NCBI Taxonomy" id="1586634"/>
    <lineage>
        <taxon>Eukaryota</taxon>
        <taxon>Metazoa</taxon>
        <taxon>Ecdysozoa</taxon>
        <taxon>Arthropoda</taxon>
        <taxon>Hexapoda</taxon>
        <taxon>Insecta</taxon>
        <taxon>Pterygota</taxon>
        <taxon>Neoptera</taxon>
        <taxon>Endopterygota</taxon>
        <taxon>Coleoptera</taxon>
        <taxon>Polyphaga</taxon>
        <taxon>Cucujiformia</taxon>
        <taxon>Chrysomeloidea</taxon>
        <taxon>Cerambycidae</taxon>
        <taxon>Lepturinae</taxon>
        <taxon>Rhagiini</taxon>
        <taxon>Rhamnusium</taxon>
    </lineage>
</organism>
<dbReference type="Pfam" id="PF13359">
    <property type="entry name" value="DDE_Tnp_4"/>
    <property type="match status" value="1"/>
</dbReference>
<name>A0AAV8WQL4_9CUCU</name>
<dbReference type="Proteomes" id="UP001162156">
    <property type="component" value="Unassembled WGS sequence"/>
</dbReference>
<accession>A0AAV8WQL4</accession>
<comment type="caution">
    <text evidence="4">The sequence shown here is derived from an EMBL/GenBank/DDBJ whole genome shotgun (WGS) entry which is preliminary data.</text>
</comment>
<dbReference type="GO" id="GO:0046872">
    <property type="term" value="F:metal ion binding"/>
    <property type="evidence" value="ECO:0007669"/>
    <property type="project" value="UniProtKB-KW"/>
</dbReference>
<reference evidence="4" key="1">
    <citation type="journal article" date="2023" name="Insect Mol. Biol.">
        <title>Genome sequencing provides insights into the evolution of gene families encoding plant cell wall-degrading enzymes in longhorned beetles.</title>
        <authorList>
            <person name="Shin N.R."/>
            <person name="Okamura Y."/>
            <person name="Kirsch R."/>
            <person name="Pauchet Y."/>
        </authorList>
    </citation>
    <scope>NUCLEOTIDE SEQUENCE</scope>
    <source>
        <strain evidence="4">RBIC_L_NR</strain>
    </source>
</reference>
<gene>
    <name evidence="4" type="ORF">NQ314_019036</name>
</gene>
<keyword evidence="5" id="KW-1185">Reference proteome</keyword>
<evidence type="ECO:0000256" key="1">
    <source>
        <dbReference type="ARBA" id="ARBA00001968"/>
    </source>
</evidence>
<feature type="domain" description="DDE Tnp4" evidence="3">
    <location>
        <begin position="2"/>
        <end position="83"/>
    </location>
</feature>
<protein>
    <recommendedName>
        <fullName evidence="3">DDE Tnp4 domain-containing protein</fullName>
    </recommendedName>
</protein>
<evidence type="ECO:0000256" key="2">
    <source>
        <dbReference type="ARBA" id="ARBA00022723"/>
    </source>
</evidence>
<dbReference type="AlphaFoldDB" id="A0AAV8WQL4"/>
<sequence>MQGYYLLGDSAYPCLENVIVPYKDNGYLTRNQKNFNTRLSSCRVNIEHTFGIAKQVFRQVYYCKLRGMKILCHVIRAYCVLHNLLDTD</sequence>
<keyword evidence="2" id="KW-0479">Metal-binding</keyword>
<comment type="cofactor">
    <cofactor evidence="1">
        <name>a divalent metal cation</name>
        <dbReference type="ChEBI" id="CHEBI:60240"/>
    </cofactor>
</comment>
<evidence type="ECO:0000259" key="3">
    <source>
        <dbReference type="Pfam" id="PF13359"/>
    </source>
</evidence>
<proteinExistence type="predicted"/>
<evidence type="ECO:0000313" key="5">
    <source>
        <dbReference type="Proteomes" id="UP001162156"/>
    </source>
</evidence>
<dbReference type="InterPro" id="IPR027806">
    <property type="entry name" value="HARBI1_dom"/>
</dbReference>
<evidence type="ECO:0000313" key="4">
    <source>
        <dbReference type="EMBL" id="KAJ8928446.1"/>
    </source>
</evidence>
<dbReference type="EMBL" id="JANEYF010005380">
    <property type="protein sequence ID" value="KAJ8928446.1"/>
    <property type="molecule type" value="Genomic_DNA"/>
</dbReference>